<proteinExistence type="predicted"/>
<keyword evidence="1" id="KW-0472">Membrane</keyword>
<sequence>MLATAIALMSASFNLERPLRPIWIVTGALLLSGPGACTAYHTPEVLDMSHDAHEFGYLFWLFWSGGIVLTFAGALALGRGFQRIAPPLFRQDQKLPSGHP</sequence>
<name>A0ABP2A3B2_9HYPH</name>
<comment type="caution">
    <text evidence="2">The sequence shown here is derived from an EMBL/GenBank/DDBJ whole genome shotgun (WGS) entry which is preliminary data.</text>
</comment>
<keyword evidence="1" id="KW-0812">Transmembrane</keyword>
<dbReference type="Proteomes" id="UP000182178">
    <property type="component" value="Unassembled WGS sequence"/>
</dbReference>
<accession>A0ABP2A3B2</accession>
<gene>
    <name evidence="2" type="ORF">Ga0061061_102129</name>
</gene>
<keyword evidence="1" id="KW-1133">Transmembrane helix</keyword>
<keyword evidence="3" id="KW-1185">Reference proteome</keyword>
<reference evidence="2 3" key="1">
    <citation type="submission" date="2015-08" db="EMBL/GenBank/DDBJ databases">
        <authorList>
            <person name="Varghese N."/>
        </authorList>
    </citation>
    <scope>NUCLEOTIDE SEQUENCE [LARGE SCALE GENOMIC DNA]</scope>
    <source>
        <strain evidence="2 3">DSM 18167</strain>
    </source>
</reference>
<evidence type="ECO:0000313" key="2">
    <source>
        <dbReference type="EMBL" id="CUA85552.1"/>
    </source>
</evidence>
<feature type="transmembrane region" description="Helical" evidence="1">
    <location>
        <begin position="55"/>
        <end position="77"/>
    </location>
</feature>
<evidence type="ECO:0000256" key="1">
    <source>
        <dbReference type="SAM" id="Phobius"/>
    </source>
</evidence>
<organism evidence="2 3">
    <name type="scientific">Chelatococcus sambhunathii</name>
    <dbReference type="NCBI Taxonomy" id="363953"/>
    <lineage>
        <taxon>Bacteria</taxon>
        <taxon>Pseudomonadati</taxon>
        <taxon>Pseudomonadota</taxon>
        <taxon>Alphaproteobacteria</taxon>
        <taxon>Hyphomicrobiales</taxon>
        <taxon>Chelatococcaceae</taxon>
        <taxon>Chelatococcus</taxon>
    </lineage>
</organism>
<dbReference type="EMBL" id="CYHC01000002">
    <property type="protein sequence ID" value="CUA85552.1"/>
    <property type="molecule type" value="Genomic_DNA"/>
</dbReference>
<evidence type="ECO:0000313" key="3">
    <source>
        <dbReference type="Proteomes" id="UP000182178"/>
    </source>
</evidence>
<protein>
    <submittedName>
        <fullName evidence="2">Uncharacterized protein</fullName>
    </submittedName>
</protein>